<dbReference type="PANTHER" id="PTHR36985">
    <property type="entry name" value="TRANSLOCATION AND ASSEMBLY MODULE SUBUNIT TAMB"/>
    <property type="match status" value="1"/>
</dbReference>
<dbReference type="Pfam" id="PF04357">
    <property type="entry name" value="TamB"/>
    <property type="match status" value="1"/>
</dbReference>
<dbReference type="InterPro" id="IPR007452">
    <property type="entry name" value="TamB_C"/>
</dbReference>
<keyword evidence="2 5" id="KW-0812">Transmembrane</keyword>
<protein>
    <submittedName>
        <fullName evidence="7">Hypothetical outer membrane protein</fullName>
    </submittedName>
</protein>
<name>A9KD70_COXBN</name>
<dbReference type="AlphaFoldDB" id="A9KD70"/>
<dbReference type="HOGENOM" id="CLU_002338_2_1_6"/>
<gene>
    <name evidence="7" type="ordered locus">CBUD_1899</name>
</gene>
<dbReference type="GO" id="GO:0005886">
    <property type="term" value="C:plasma membrane"/>
    <property type="evidence" value="ECO:0007669"/>
    <property type="project" value="InterPro"/>
</dbReference>
<keyword evidence="3 5" id="KW-1133">Transmembrane helix</keyword>
<reference evidence="7 8" key="1">
    <citation type="journal article" date="2009" name="Infect. Immun.">
        <title>Comparative genomics reveal extensive transposon-mediated genomic plasticity and diversity among potential effector proteins within the genus Coxiella.</title>
        <authorList>
            <person name="Beare P.A."/>
            <person name="Unsworth N."/>
            <person name="Andoh M."/>
            <person name="Voth D.E."/>
            <person name="Omsland A."/>
            <person name="Gilk S.D."/>
            <person name="Williams K.P."/>
            <person name="Sobral B.W."/>
            <person name="Kupko J.J.III."/>
            <person name="Porcella S.F."/>
            <person name="Samuel J.E."/>
            <person name="Heinzen R.A."/>
        </authorList>
    </citation>
    <scope>NUCLEOTIDE SEQUENCE [LARGE SCALE GENOMIC DNA]</scope>
    <source>
        <strain evidence="7 8">Dugway 5J108-111</strain>
    </source>
</reference>
<dbReference type="GO" id="GO:0009306">
    <property type="term" value="P:protein secretion"/>
    <property type="evidence" value="ECO:0007669"/>
    <property type="project" value="InterPro"/>
</dbReference>
<comment type="subcellular location">
    <subcellularLocation>
        <location evidence="1">Membrane</location>
        <topology evidence="1">Single-pass membrane protein</topology>
    </subcellularLocation>
</comment>
<dbReference type="EMBL" id="CP000733">
    <property type="protein sequence ID" value="ABS77343.1"/>
    <property type="molecule type" value="Genomic_DNA"/>
</dbReference>
<dbReference type="KEGG" id="cbd:CBUD_1899"/>
<evidence type="ECO:0000256" key="1">
    <source>
        <dbReference type="ARBA" id="ARBA00004167"/>
    </source>
</evidence>
<organism evidence="7 8">
    <name type="scientific">Coxiella burnetii (strain Dugway 5J108-111)</name>
    <dbReference type="NCBI Taxonomy" id="434922"/>
    <lineage>
        <taxon>Bacteria</taxon>
        <taxon>Pseudomonadati</taxon>
        <taxon>Pseudomonadota</taxon>
        <taxon>Gammaproteobacteria</taxon>
        <taxon>Legionellales</taxon>
        <taxon>Coxiellaceae</taxon>
        <taxon>Coxiella</taxon>
    </lineage>
</organism>
<feature type="domain" description="Translocation and assembly module TamB C-terminal" evidence="6">
    <location>
        <begin position="572"/>
        <end position="927"/>
    </location>
</feature>
<evidence type="ECO:0000256" key="4">
    <source>
        <dbReference type="ARBA" id="ARBA00023136"/>
    </source>
</evidence>
<accession>A9KD70</accession>
<evidence type="ECO:0000313" key="8">
    <source>
        <dbReference type="Proteomes" id="UP000008555"/>
    </source>
</evidence>
<sequence length="929" mass="102001">MIKWVTGILISLAILVGFLTILMMTPAGLNIGLRIAKKVVPGELNYSSASGIPTGPIAISNFSYRHKGLEITVAKLQVKWRLFYLLRGVLHITQLHADNIKIVLPLHTEETKSRLPFDISIHRGLLKNLSIKYPAYDPVHFKTILLNQIEFNHALNGDIQAQITQPYPVNVYLHSKGTRDNYQLSLQAKSKDINWRMTGKGTRQWIELQTHEAHTLNGHLNAFVKVYFDPIFKWDINLDMVDLNLRKFNRNWPQQLTVQLKTKGEHKIGESPDFTLNGMLQTPKAYMHIAGEHYQQWNLAWTLNVADFSSLLATATGSLQSHGTISGPTQFPIINGEATGHNIIFPAYRIGALEGHWNIDTSFNQASTITINAQHVHTPVHRLSALKIDASGQPHAHHIKADIFIDNGEVGRTTVNLLLDGNLQNKIWRGVFNHFTIQSQKFGKWDIDRSSTLTVTADHATISPFCLRSGPNHLCLQGRWNRIPLSTVNGTLTVNSGDASIVKLFLPDTIQLHGRLVANFAISGRTERPSVNGTLQLEAGSIDFPQLQVSLTQVRGSVASTGSTINYRMEGYSQNQPIQITGQTRLDAPGRPTTLTVHGENLLIVNTHQYIIYGSGELKIDIVDRNIDITGTLTVPRAILKPTTFSRAAALTGDVVFIGADEKQTPWRTNINIKIILGDQILLDSLGAKGRLAGELTLLKPPNQVMTANGRITIIDGTFTTHGRTLDIGPHSAVTFIQSPITNPMLSVRAIRTMKTSPIVPQLGGPTVTVGLDVEGTLHHPEVALYSSDPNLTQADILSFLIFGHSANANTPANVNLLVDAVDTLNIGGGKTSAGGVVDQITQGLGLTELGIESQTTIAALGGPTGPTQSAFVVGRYLSPRIYIRYSRGITTYINVIQIRYLISENWAIQTETSSLGSGVDVLYSIERN</sequence>
<proteinExistence type="predicted"/>
<dbReference type="PANTHER" id="PTHR36985:SF1">
    <property type="entry name" value="TRANSLOCATION AND ASSEMBLY MODULE SUBUNIT TAMB"/>
    <property type="match status" value="1"/>
</dbReference>
<evidence type="ECO:0000313" key="7">
    <source>
        <dbReference type="EMBL" id="ABS77343.1"/>
    </source>
</evidence>
<evidence type="ECO:0000256" key="5">
    <source>
        <dbReference type="SAM" id="Phobius"/>
    </source>
</evidence>
<evidence type="ECO:0000259" key="6">
    <source>
        <dbReference type="Pfam" id="PF04357"/>
    </source>
</evidence>
<dbReference type="Proteomes" id="UP000008555">
    <property type="component" value="Chromosome"/>
</dbReference>
<keyword evidence="4 5" id="KW-0472">Membrane</keyword>
<feature type="transmembrane region" description="Helical" evidence="5">
    <location>
        <begin position="7"/>
        <end position="29"/>
    </location>
</feature>
<dbReference type="RefSeq" id="WP_011997311.1">
    <property type="nucleotide sequence ID" value="NC_009727.1"/>
</dbReference>
<evidence type="ECO:0000256" key="3">
    <source>
        <dbReference type="ARBA" id="ARBA00022989"/>
    </source>
</evidence>
<evidence type="ECO:0000256" key="2">
    <source>
        <dbReference type="ARBA" id="ARBA00022692"/>
    </source>
</evidence>
<dbReference type="GO" id="GO:0097347">
    <property type="term" value="C:TAM protein secretion complex"/>
    <property type="evidence" value="ECO:0007669"/>
    <property type="project" value="TreeGrafter"/>
</dbReference>